<evidence type="ECO:0000256" key="4">
    <source>
        <dbReference type="ARBA" id="ARBA00022473"/>
    </source>
</evidence>
<feature type="compositionally biased region" description="Acidic residues" evidence="6">
    <location>
        <begin position="147"/>
        <end position="184"/>
    </location>
</feature>
<gene>
    <name evidence="8" type="primary">UBE2Q2</name>
    <name evidence="8" type="ORF">BLAG_LOCUS22681</name>
</gene>
<dbReference type="SMART" id="SM00212">
    <property type="entry name" value="UBCc"/>
    <property type="match status" value="1"/>
</dbReference>
<evidence type="ECO:0000256" key="5">
    <source>
        <dbReference type="ARBA" id="ARBA00022490"/>
    </source>
</evidence>
<dbReference type="AlphaFoldDB" id="A0A8K0A7P7"/>
<dbReference type="GO" id="GO:0023051">
    <property type="term" value="P:regulation of signaling"/>
    <property type="evidence" value="ECO:0007669"/>
    <property type="project" value="TreeGrafter"/>
</dbReference>
<dbReference type="Gene3D" id="3.10.110.10">
    <property type="entry name" value="Ubiquitin Conjugating Enzyme"/>
    <property type="match status" value="1"/>
</dbReference>
<comment type="subcellular location">
    <subcellularLocation>
        <location evidence="1">Cytoplasm</location>
    </subcellularLocation>
</comment>
<evidence type="ECO:0000256" key="2">
    <source>
        <dbReference type="ARBA" id="ARBA00006587"/>
    </source>
</evidence>
<evidence type="ECO:0000256" key="3">
    <source>
        <dbReference type="ARBA" id="ARBA00016055"/>
    </source>
</evidence>
<organism evidence="8 9">
    <name type="scientific">Branchiostoma lanceolatum</name>
    <name type="common">Common lancelet</name>
    <name type="synonym">Amphioxus lanceolatum</name>
    <dbReference type="NCBI Taxonomy" id="7740"/>
    <lineage>
        <taxon>Eukaryota</taxon>
        <taxon>Metazoa</taxon>
        <taxon>Chordata</taxon>
        <taxon>Cephalochordata</taxon>
        <taxon>Leptocardii</taxon>
        <taxon>Amphioxiformes</taxon>
        <taxon>Branchiostomatidae</taxon>
        <taxon>Branchiostoma</taxon>
    </lineage>
</organism>
<evidence type="ECO:0000256" key="6">
    <source>
        <dbReference type="SAM" id="MobiDB-lite"/>
    </source>
</evidence>
<dbReference type="OrthoDB" id="109543at2759"/>
<keyword evidence="4" id="KW-0217">Developmental protein</keyword>
<dbReference type="CDD" id="cd23802">
    <property type="entry name" value="UBCc_UBE2Q"/>
    <property type="match status" value="1"/>
</dbReference>
<keyword evidence="5" id="KW-0963">Cytoplasm</keyword>
<dbReference type="PROSITE" id="PS50127">
    <property type="entry name" value="UBC_2"/>
    <property type="match status" value="1"/>
</dbReference>
<dbReference type="InterPro" id="IPR016135">
    <property type="entry name" value="UBQ-conjugating_enzyme/RWD"/>
</dbReference>
<dbReference type="GO" id="GO:0005737">
    <property type="term" value="C:cytoplasm"/>
    <property type="evidence" value="ECO:0007669"/>
    <property type="project" value="UniProtKB-SubCell"/>
</dbReference>
<sequence length="407" mass="46125">MMKYDRPITTFESPTRIKTSRLSSKSSFQNLPKHRPNLTPMDFDTCRLVAESWADSVDCPFRLLFADEAEKRMFFSAPRNETVSFYVVCPDCETENKWHVWSDSDTSLPCLADVQDFAQSCQQKSLVDVLNRTSKALKPLLGGPVDDNQDEGLEDDDDVDEDDEEDDDEDDDDQEYYTMDDPDAAPDTTPTSCSTCVAQNSEEEEEDGGVEESSYKTSGASSVAIHRLIMDLKNMKKTKGKFGVEGVPRGDNLFLWDVKLTNIDPNCPLGKDLQQYAKQHQEEPVIKMEMKFPPDYPMAPPFVRVLKPRFKFLTGHVTIGGSICMEMLTRSGWRPTNDIESILVQIRAEILSDNNVRLDKNPNWEYTESEAKTAFHRMVNRYGNEQSTAEMTSRYADSPRDSVSSGS</sequence>
<dbReference type="Proteomes" id="UP000838412">
    <property type="component" value="Chromosome 7"/>
</dbReference>
<evidence type="ECO:0000256" key="1">
    <source>
        <dbReference type="ARBA" id="ARBA00004496"/>
    </source>
</evidence>
<feature type="region of interest" description="Disordered" evidence="6">
    <location>
        <begin position="138"/>
        <end position="217"/>
    </location>
</feature>
<dbReference type="SUPFAM" id="SSF54495">
    <property type="entry name" value="UBC-like"/>
    <property type="match status" value="1"/>
</dbReference>
<comment type="similarity">
    <text evidence="2">Belongs to the MTURN family.</text>
</comment>
<evidence type="ECO:0000313" key="8">
    <source>
        <dbReference type="EMBL" id="CAH1270372.1"/>
    </source>
</evidence>
<dbReference type="InterPro" id="IPR000608">
    <property type="entry name" value="UBC"/>
</dbReference>
<dbReference type="Pfam" id="PF15167">
    <property type="entry name" value="DUF4581"/>
    <property type="match status" value="1"/>
</dbReference>
<keyword evidence="9" id="KW-1185">Reference proteome</keyword>
<evidence type="ECO:0000259" key="7">
    <source>
        <dbReference type="PROSITE" id="PS50127"/>
    </source>
</evidence>
<dbReference type="PANTHER" id="PTHR32008:SF2">
    <property type="entry name" value="MATURIN"/>
    <property type="match status" value="1"/>
</dbReference>
<proteinExistence type="inferred from homology"/>
<feature type="domain" description="UBC core" evidence="7">
    <location>
        <begin position="223"/>
        <end position="388"/>
    </location>
</feature>
<reference evidence="8" key="1">
    <citation type="submission" date="2022-01" db="EMBL/GenBank/DDBJ databases">
        <authorList>
            <person name="Braso-Vives M."/>
        </authorList>
    </citation>
    <scope>NUCLEOTIDE SEQUENCE</scope>
</reference>
<dbReference type="PANTHER" id="PTHR32008">
    <property type="entry name" value="MATURIN"/>
    <property type="match status" value="1"/>
</dbReference>
<evidence type="ECO:0000313" key="9">
    <source>
        <dbReference type="Proteomes" id="UP000838412"/>
    </source>
</evidence>
<feature type="compositionally biased region" description="Acidic residues" evidence="6">
    <location>
        <begin position="201"/>
        <end position="210"/>
    </location>
</feature>
<protein>
    <recommendedName>
        <fullName evidence="3">Maturin</fullName>
    </recommendedName>
</protein>
<dbReference type="GO" id="GO:0045654">
    <property type="term" value="P:positive regulation of megakaryocyte differentiation"/>
    <property type="evidence" value="ECO:0007669"/>
    <property type="project" value="TreeGrafter"/>
</dbReference>
<dbReference type="EMBL" id="OV696692">
    <property type="protein sequence ID" value="CAH1270372.1"/>
    <property type="molecule type" value="Genomic_DNA"/>
</dbReference>
<accession>A0A8K0A7P7</accession>
<feature type="region of interest" description="Disordered" evidence="6">
    <location>
        <begin position="386"/>
        <end position="407"/>
    </location>
</feature>
<name>A0A8K0A7P7_BRALA</name>
<dbReference type="Pfam" id="PF00179">
    <property type="entry name" value="UQ_con"/>
    <property type="match status" value="1"/>
</dbReference>
<dbReference type="InterPro" id="IPR027892">
    <property type="entry name" value="Maturin"/>
</dbReference>